<dbReference type="EMBL" id="PDXQ01000001">
    <property type="protein sequence ID" value="TRZ32933.1"/>
    <property type="molecule type" value="Genomic_DNA"/>
</dbReference>
<reference evidence="2 3" key="1">
    <citation type="submission" date="2017-10" db="EMBL/GenBank/DDBJ databases">
        <title>FDA dAtabase for Regulatory Grade micrObial Sequences (FDA-ARGOS): Supporting development and validation of Infectious Disease Dx tests.</title>
        <authorList>
            <person name="Campos J."/>
            <person name="Goldberg B."/>
            <person name="Tallon L.J."/>
            <person name="Sadzewicz L."/>
            <person name="Sengamalay N."/>
            <person name="Ott S."/>
            <person name="Godinez A."/>
            <person name="Nagaraj S."/>
            <person name="Vyas G."/>
            <person name="Aluvathingal J."/>
            <person name="Nadendla S."/>
            <person name="Geyer C."/>
            <person name="Nandy P."/>
            <person name="Hobson J."/>
            <person name="Sichtig H."/>
        </authorList>
    </citation>
    <scope>NUCLEOTIDE SEQUENCE [LARGE SCALE GENOMIC DNA]</scope>
    <source>
        <strain evidence="2 3">FDAARGOS_185</strain>
    </source>
</reference>
<accession>A0A553S7F6</accession>
<dbReference type="AlphaFoldDB" id="A0A553S7F6"/>
<dbReference type="SUPFAM" id="SSF46785">
    <property type="entry name" value="Winged helix' DNA-binding domain"/>
    <property type="match status" value="1"/>
</dbReference>
<evidence type="ECO:0000313" key="2">
    <source>
        <dbReference type="EMBL" id="TRZ32933.1"/>
    </source>
</evidence>
<dbReference type="InterPro" id="IPR050168">
    <property type="entry name" value="AAA_ATPase_domain"/>
</dbReference>
<dbReference type="Pfam" id="PF13412">
    <property type="entry name" value="HTH_24"/>
    <property type="match status" value="1"/>
</dbReference>
<dbReference type="InterPro" id="IPR027417">
    <property type="entry name" value="P-loop_NTPase"/>
</dbReference>
<dbReference type="InterPro" id="IPR036390">
    <property type="entry name" value="WH_DNA-bd_sf"/>
</dbReference>
<dbReference type="GO" id="GO:0016887">
    <property type="term" value="F:ATP hydrolysis activity"/>
    <property type="evidence" value="ECO:0007669"/>
    <property type="project" value="InterPro"/>
</dbReference>
<organism evidence="2 3">
    <name type="scientific">Enterococcus avium</name>
    <name type="common">Streptococcus avium</name>
    <dbReference type="NCBI Taxonomy" id="33945"/>
    <lineage>
        <taxon>Bacteria</taxon>
        <taxon>Bacillati</taxon>
        <taxon>Bacillota</taxon>
        <taxon>Bacilli</taxon>
        <taxon>Lactobacillales</taxon>
        <taxon>Enterococcaceae</taxon>
        <taxon>Enterococcus</taxon>
    </lineage>
</organism>
<keyword evidence="1" id="KW-0238">DNA-binding</keyword>
<dbReference type="GO" id="GO:0003677">
    <property type="term" value="F:DNA binding"/>
    <property type="evidence" value="ECO:0007669"/>
    <property type="project" value="UniProtKB-KW"/>
</dbReference>
<dbReference type="CDD" id="cd19481">
    <property type="entry name" value="RecA-like_protease"/>
    <property type="match status" value="1"/>
</dbReference>
<gene>
    <name evidence="2" type="ORF">AUF17_02070</name>
</gene>
<dbReference type="Proteomes" id="UP000316316">
    <property type="component" value="Unassembled WGS sequence"/>
</dbReference>
<dbReference type="GO" id="GO:0005524">
    <property type="term" value="F:ATP binding"/>
    <property type="evidence" value="ECO:0007669"/>
    <property type="project" value="InterPro"/>
</dbReference>
<dbReference type="InterPro" id="IPR003959">
    <property type="entry name" value="ATPase_AAA_core"/>
</dbReference>
<dbReference type="SMART" id="SM00382">
    <property type="entry name" value="AAA"/>
    <property type="match status" value="1"/>
</dbReference>
<proteinExistence type="predicted"/>
<name>A0A553S7F6_ENTAV</name>
<dbReference type="GeneID" id="69569064"/>
<dbReference type="Gene3D" id="3.40.50.300">
    <property type="entry name" value="P-loop containing nucleotide triphosphate hydrolases"/>
    <property type="match status" value="1"/>
</dbReference>
<evidence type="ECO:0000313" key="3">
    <source>
        <dbReference type="Proteomes" id="UP000316316"/>
    </source>
</evidence>
<dbReference type="PANTHER" id="PTHR23077">
    <property type="entry name" value="AAA-FAMILY ATPASE"/>
    <property type="match status" value="1"/>
</dbReference>
<evidence type="ECO:0000256" key="1">
    <source>
        <dbReference type="ARBA" id="ARBA00023125"/>
    </source>
</evidence>
<sequence length="368" mass="41950">MRKNVINYLPDLVEASFNNDNNSLEAVILSIIRLLAKEDDTKKVAEVLSKLLSKHQAGLYDQKLTRFNQENNDFEGIEAYVYRKRPVKTLDDLILNRDTLNHIDDIIISYRNRKKLDDLGIKLSQKIILNGNPGTGKSSIGEALAYELELDFLLVNVPTLFSSYLGDSGKTITSLFKSLSSKKAVIVFDEFDSIAVSRSSRNDVGEMRRIVNSVLTSLDAWEGEGLIIATTNDKENLDSAVWRRFDEKIDISLPDKQNRLKLWDKYSKNQLTRDELLILTNLSDGFSPAEIEIYSQQGLRLKVIKGKNPFLTILTQLTFPKLEVDQKQFIVQHLKENYPNLTTRDIGELMNISKSSVQRYLKELTKDG</sequence>
<dbReference type="Pfam" id="PF00004">
    <property type="entry name" value="AAA"/>
    <property type="match status" value="1"/>
</dbReference>
<dbReference type="SUPFAM" id="SSF52540">
    <property type="entry name" value="P-loop containing nucleoside triphosphate hydrolases"/>
    <property type="match status" value="1"/>
</dbReference>
<comment type="caution">
    <text evidence="2">The sequence shown here is derived from an EMBL/GenBank/DDBJ whole genome shotgun (WGS) entry which is preliminary data.</text>
</comment>
<protein>
    <submittedName>
        <fullName evidence="2">AAA family ATPase</fullName>
    </submittedName>
</protein>
<dbReference type="InterPro" id="IPR003593">
    <property type="entry name" value="AAA+_ATPase"/>
</dbReference>
<dbReference type="RefSeq" id="WP_102866038.1">
    <property type="nucleotide sequence ID" value="NZ_CABGUH010000008.1"/>
</dbReference>